<evidence type="ECO:0000256" key="1">
    <source>
        <dbReference type="SAM" id="MobiDB-lite"/>
    </source>
</evidence>
<feature type="region of interest" description="Disordered" evidence="1">
    <location>
        <begin position="70"/>
        <end position="127"/>
    </location>
</feature>
<reference evidence="2" key="1">
    <citation type="submission" date="2020-02" db="EMBL/GenBank/DDBJ databases">
        <authorList>
            <person name="Meier V. D."/>
        </authorList>
    </citation>
    <scope>NUCLEOTIDE SEQUENCE</scope>
    <source>
        <strain evidence="2">AVDCRST_MAG48</strain>
    </source>
</reference>
<sequence length="127" mass="13678">RLQRVLPAAVLPRAPPGAGGERLDRRGEHVADPHPDHPAGVQVGTDHAGHALVPQQLERVRVAGLRAVFSGTADPPGRPLGAERGVRHQLPGRHGRGHDRLHPGAGPVHLRATPHHRGRRQQRHQGL</sequence>
<dbReference type="AlphaFoldDB" id="A0A6J4KFE6"/>
<proteinExistence type="predicted"/>
<feature type="compositionally biased region" description="Low complexity" evidence="1">
    <location>
        <begin position="1"/>
        <end position="12"/>
    </location>
</feature>
<gene>
    <name evidence="2" type="ORF">AVDCRST_MAG48-1578</name>
</gene>
<feature type="non-terminal residue" evidence="2">
    <location>
        <position position="127"/>
    </location>
</feature>
<feature type="non-terminal residue" evidence="2">
    <location>
        <position position="1"/>
    </location>
</feature>
<feature type="region of interest" description="Disordered" evidence="1">
    <location>
        <begin position="1"/>
        <end position="44"/>
    </location>
</feature>
<evidence type="ECO:0000313" key="2">
    <source>
        <dbReference type="EMBL" id="CAA9304286.1"/>
    </source>
</evidence>
<accession>A0A6J4KFE6</accession>
<feature type="compositionally biased region" description="Basic residues" evidence="1">
    <location>
        <begin position="90"/>
        <end position="99"/>
    </location>
</feature>
<feature type="compositionally biased region" description="Basic residues" evidence="1">
    <location>
        <begin position="112"/>
        <end position="127"/>
    </location>
</feature>
<dbReference type="EMBL" id="CADCTS010000228">
    <property type="protein sequence ID" value="CAA9304286.1"/>
    <property type="molecule type" value="Genomic_DNA"/>
</dbReference>
<protein>
    <submittedName>
        <fullName evidence="2">ABC transporter, permease protein 2 (Cluster 1, maltose/g3p/polyamine/iron)</fullName>
    </submittedName>
</protein>
<organism evidence="2">
    <name type="scientific">uncultured Friedmanniella sp</name>
    <dbReference type="NCBI Taxonomy" id="335381"/>
    <lineage>
        <taxon>Bacteria</taxon>
        <taxon>Bacillati</taxon>
        <taxon>Actinomycetota</taxon>
        <taxon>Actinomycetes</taxon>
        <taxon>Propionibacteriales</taxon>
        <taxon>Nocardioidaceae</taxon>
        <taxon>Friedmanniella</taxon>
        <taxon>environmental samples</taxon>
    </lineage>
</organism>
<feature type="compositionally biased region" description="Basic and acidic residues" evidence="1">
    <location>
        <begin position="21"/>
        <end position="37"/>
    </location>
</feature>
<name>A0A6J4KFE6_9ACTN</name>